<dbReference type="EMBL" id="AMFJ01000187">
    <property type="protein sequence ID" value="EKE29348.1"/>
    <property type="molecule type" value="Genomic_DNA"/>
</dbReference>
<gene>
    <name evidence="2" type="ORF">ACD_2C00187G0005</name>
</gene>
<evidence type="ECO:0000256" key="1">
    <source>
        <dbReference type="SAM" id="Phobius"/>
    </source>
</evidence>
<keyword evidence="1" id="KW-0812">Transmembrane</keyword>
<proteinExistence type="predicted"/>
<reference evidence="2" key="1">
    <citation type="journal article" date="2012" name="Science">
        <title>Fermentation, hydrogen, and sulfur metabolism in multiple uncultivated bacterial phyla.</title>
        <authorList>
            <person name="Wrighton K.C."/>
            <person name="Thomas B.C."/>
            <person name="Sharon I."/>
            <person name="Miller C.S."/>
            <person name="Castelle C.J."/>
            <person name="VerBerkmoes N.C."/>
            <person name="Wilkins M.J."/>
            <person name="Hettich R.L."/>
            <person name="Lipton M.S."/>
            <person name="Williams K.H."/>
            <person name="Long P.E."/>
            <person name="Banfield J.F."/>
        </authorList>
    </citation>
    <scope>NUCLEOTIDE SEQUENCE [LARGE SCALE GENOMIC DNA]</scope>
</reference>
<sequence>MKYASYILSIVWVVLLFNIFMSYSSDSYRAFLRDTKTKMSWVSREDALEKMNKDQIEVITKMQNSIDKLADTVDTLNKKNRQIAESAEAEDWELTSSWVWLSSTWISQPETPKPVLLDIPQTLIDKLWANSVPKKIENAWVFSIKDDKLFDDIEYSTYFIFNKRLTIYVFDKDYKTMLSNLKMANSYKVKESDNLFWFTFYLNPLKTDNKVRFVTLIEWMAVWIEIDKPFYEPLKKSLLK</sequence>
<accession>K2G2A9</accession>
<feature type="transmembrane region" description="Helical" evidence="1">
    <location>
        <begin position="6"/>
        <end position="23"/>
    </location>
</feature>
<keyword evidence="1" id="KW-1133">Transmembrane helix</keyword>
<dbReference type="AlphaFoldDB" id="K2G2A9"/>
<comment type="caution">
    <text evidence="2">The sequence shown here is derived from an EMBL/GenBank/DDBJ whole genome shotgun (WGS) entry which is preliminary data.</text>
</comment>
<evidence type="ECO:0000313" key="2">
    <source>
        <dbReference type="EMBL" id="EKE29348.1"/>
    </source>
</evidence>
<keyword evidence="1" id="KW-0472">Membrane</keyword>
<name>K2G2A9_9BACT</name>
<organism evidence="2">
    <name type="scientific">uncultured bacterium</name>
    <name type="common">gcode 4</name>
    <dbReference type="NCBI Taxonomy" id="1234023"/>
    <lineage>
        <taxon>Bacteria</taxon>
        <taxon>environmental samples</taxon>
    </lineage>
</organism>
<protein>
    <submittedName>
        <fullName evidence="2">Uncharacterized protein</fullName>
    </submittedName>
</protein>